<dbReference type="Proteomes" id="UP001306950">
    <property type="component" value="Unassembled WGS sequence"/>
</dbReference>
<name>A0ABU7VSN3_9BACL</name>
<evidence type="ECO:0000256" key="1">
    <source>
        <dbReference type="SAM" id="MobiDB-lite"/>
    </source>
</evidence>
<proteinExistence type="predicted"/>
<keyword evidence="3" id="KW-1185">Reference proteome</keyword>
<evidence type="ECO:0000313" key="2">
    <source>
        <dbReference type="EMBL" id="MEF2966799.1"/>
    </source>
</evidence>
<organism evidence="2 3">
    <name type="scientific">Paenibacillus haidiansis</name>
    <dbReference type="NCBI Taxonomy" id="1574488"/>
    <lineage>
        <taxon>Bacteria</taxon>
        <taxon>Bacillati</taxon>
        <taxon>Bacillota</taxon>
        <taxon>Bacilli</taxon>
        <taxon>Bacillales</taxon>
        <taxon>Paenibacillaceae</taxon>
        <taxon>Paenibacillus</taxon>
    </lineage>
</organism>
<reference evidence="2 3" key="1">
    <citation type="submission" date="2024-02" db="EMBL/GenBank/DDBJ databases">
        <title>A nitrogen-fixing paenibacillus bacterium.</title>
        <authorList>
            <person name="Zhang W.L."/>
            <person name="Chen S.F."/>
        </authorList>
    </citation>
    <scope>NUCLEOTIDE SEQUENCE [LARGE SCALE GENOMIC DNA]</scope>
    <source>
        <strain evidence="2 3">M1</strain>
    </source>
</reference>
<feature type="region of interest" description="Disordered" evidence="1">
    <location>
        <begin position="1"/>
        <end position="25"/>
    </location>
</feature>
<dbReference type="EMBL" id="JAZHPZ010000005">
    <property type="protein sequence ID" value="MEF2966799.1"/>
    <property type="molecule type" value="Genomic_DNA"/>
</dbReference>
<accession>A0ABU7VSN3</accession>
<protein>
    <submittedName>
        <fullName evidence="2">Uncharacterized protein</fullName>
    </submittedName>
</protein>
<comment type="caution">
    <text evidence="2">The sequence shown here is derived from an EMBL/GenBank/DDBJ whole genome shotgun (WGS) entry which is preliminary data.</text>
</comment>
<sequence>MEKQNLKPFKNLASSSSGLPTRISGAAATYTTKRKINKTNPSSNHGVMIVPPSHDIRCLIDQDMKRIQSDLIKEIGQEAYDKRRTEANEEFERLTGMKVRSK</sequence>
<gene>
    <name evidence="2" type="ORF">V3851_13235</name>
</gene>
<evidence type="ECO:0000313" key="3">
    <source>
        <dbReference type="Proteomes" id="UP001306950"/>
    </source>
</evidence>
<dbReference type="RefSeq" id="WP_331847009.1">
    <property type="nucleotide sequence ID" value="NZ_JAZHPZ010000005.1"/>
</dbReference>